<dbReference type="Proteomes" id="UP000824469">
    <property type="component" value="Unassembled WGS sequence"/>
</dbReference>
<sequence>KRPSIHALSRQKLPHLVGSSIVGVEKGGYIISDNSFGNKPDVILIGTSSDLEISEKARIALRNEGK</sequence>
<dbReference type="GO" id="GO:0004802">
    <property type="term" value="F:transketolase activity"/>
    <property type="evidence" value="ECO:0007669"/>
    <property type="project" value="TreeGrafter"/>
</dbReference>
<dbReference type="GO" id="GO:0005829">
    <property type="term" value="C:cytosol"/>
    <property type="evidence" value="ECO:0007669"/>
    <property type="project" value="TreeGrafter"/>
</dbReference>
<accession>A0AA38LAK0</accession>
<gene>
    <name evidence="1" type="ORF">KI387_023017</name>
</gene>
<dbReference type="SUPFAM" id="SSF52922">
    <property type="entry name" value="TK C-terminal domain-like"/>
    <property type="match status" value="1"/>
</dbReference>
<protein>
    <submittedName>
        <fullName evidence="1">Uncharacterized protein</fullName>
    </submittedName>
</protein>
<evidence type="ECO:0000313" key="1">
    <source>
        <dbReference type="EMBL" id="KAH9314390.1"/>
    </source>
</evidence>
<dbReference type="AlphaFoldDB" id="A0AA38LAK0"/>
<feature type="non-terminal residue" evidence="1">
    <location>
        <position position="66"/>
    </location>
</feature>
<evidence type="ECO:0000313" key="2">
    <source>
        <dbReference type="Proteomes" id="UP000824469"/>
    </source>
</evidence>
<name>A0AA38LAK0_TAXCH</name>
<reference evidence="1 2" key="1">
    <citation type="journal article" date="2021" name="Nat. Plants">
        <title>The Taxus genome provides insights into paclitaxel biosynthesis.</title>
        <authorList>
            <person name="Xiong X."/>
            <person name="Gou J."/>
            <person name="Liao Q."/>
            <person name="Li Y."/>
            <person name="Zhou Q."/>
            <person name="Bi G."/>
            <person name="Li C."/>
            <person name="Du R."/>
            <person name="Wang X."/>
            <person name="Sun T."/>
            <person name="Guo L."/>
            <person name="Liang H."/>
            <person name="Lu P."/>
            <person name="Wu Y."/>
            <person name="Zhang Z."/>
            <person name="Ro D.K."/>
            <person name="Shang Y."/>
            <person name="Huang S."/>
            <person name="Yan J."/>
        </authorList>
    </citation>
    <scope>NUCLEOTIDE SEQUENCE [LARGE SCALE GENOMIC DNA]</scope>
    <source>
        <strain evidence="1">Ta-2019</strain>
    </source>
</reference>
<feature type="non-terminal residue" evidence="1">
    <location>
        <position position="1"/>
    </location>
</feature>
<keyword evidence="2" id="KW-1185">Reference proteome</keyword>
<dbReference type="EMBL" id="JAHRHJ020000005">
    <property type="protein sequence ID" value="KAH9314390.1"/>
    <property type="molecule type" value="Genomic_DNA"/>
</dbReference>
<dbReference type="InterPro" id="IPR009014">
    <property type="entry name" value="Transketo_C/PFOR_II"/>
</dbReference>
<organism evidence="1 2">
    <name type="scientific">Taxus chinensis</name>
    <name type="common">Chinese yew</name>
    <name type="synonym">Taxus wallichiana var. chinensis</name>
    <dbReference type="NCBI Taxonomy" id="29808"/>
    <lineage>
        <taxon>Eukaryota</taxon>
        <taxon>Viridiplantae</taxon>
        <taxon>Streptophyta</taxon>
        <taxon>Embryophyta</taxon>
        <taxon>Tracheophyta</taxon>
        <taxon>Spermatophyta</taxon>
        <taxon>Pinopsida</taxon>
        <taxon>Pinidae</taxon>
        <taxon>Conifers II</taxon>
        <taxon>Cupressales</taxon>
        <taxon>Taxaceae</taxon>
        <taxon>Taxus</taxon>
    </lineage>
</organism>
<dbReference type="GO" id="GO:0006098">
    <property type="term" value="P:pentose-phosphate shunt"/>
    <property type="evidence" value="ECO:0007669"/>
    <property type="project" value="TreeGrafter"/>
</dbReference>
<dbReference type="PANTHER" id="PTHR43522:SF2">
    <property type="entry name" value="TRANSKETOLASE 1-RELATED"/>
    <property type="match status" value="1"/>
</dbReference>
<proteinExistence type="predicted"/>
<comment type="caution">
    <text evidence="1">The sequence shown here is derived from an EMBL/GenBank/DDBJ whole genome shotgun (WGS) entry which is preliminary data.</text>
</comment>
<dbReference type="InterPro" id="IPR033247">
    <property type="entry name" value="Transketolase_fam"/>
</dbReference>
<dbReference type="PANTHER" id="PTHR43522">
    <property type="entry name" value="TRANSKETOLASE"/>
    <property type="match status" value="1"/>
</dbReference>